<dbReference type="CDD" id="cd00041">
    <property type="entry name" value="CUB"/>
    <property type="match status" value="1"/>
</dbReference>
<reference evidence="6" key="1">
    <citation type="journal article" date="2014" name="Nat. Commun.">
        <title>The rainbow trout genome provides novel insights into evolution after whole-genome duplication in vertebrates.</title>
        <authorList>
            <person name="Berthelot C."/>
            <person name="Brunet F."/>
            <person name="Chalopin D."/>
            <person name="Juanchich A."/>
            <person name="Bernard M."/>
            <person name="Noel B."/>
            <person name="Bento P."/>
            <person name="Da Silva C."/>
            <person name="Labadie K."/>
            <person name="Alberti A."/>
            <person name="Aury J.M."/>
            <person name="Louis A."/>
            <person name="Dehais P."/>
            <person name="Bardou P."/>
            <person name="Montfort J."/>
            <person name="Klopp C."/>
            <person name="Cabau C."/>
            <person name="Gaspin C."/>
            <person name="Thorgaard G.H."/>
            <person name="Boussaha M."/>
            <person name="Quillet E."/>
            <person name="Guyomard R."/>
            <person name="Galiana D."/>
            <person name="Bobe J."/>
            <person name="Volff J.N."/>
            <person name="Genet C."/>
            <person name="Wincker P."/>
            <person name="Jaillon O."/>
            <person name="Roest Crollius H."/>
            <person name="Guiguen Y."/>
        </authorList>
    </citation>
    <scope>NUCLEOTIDE SEQUENCE [LARGE SCALE GENOMIC DNA]</scope>
</reference>
<dbReference type="InterPro" id="IPR000859">
    <property type="entry name" value="CUB_dom"/>
</dbReference>
<dbReference type="PANTHER" id="PTHR24251">
    <property type="entry name" value="OVOCHYMASE-RELATED"/>
    <property type="match status" value="1"/>
</dbReference>
<dbReference type="InterPro" id="IPR035914">
    <property type="entry name" value="Sperma_CUB_dom_sf"/>
</dbReference>
<evidence type="ECO:0000256" key="3">
    <source>
        <dbReference type="PROSITE-ProRule" id="PRU00059"/>
    </source>
</evidence>
<dbReference type="Proteomes" id="UP000193380">
    <property type="component" value="Unassembled WGS sequence"/>
</dbReference>
<evidence type="ECO:0000313" key="6">
    <source>
        <dbReference type="EMBL" id="CDQ87816.1"/>
    </source>
</evidence>
<feature type="domain" description="CUB" evidence="5">
    <location>
        <begin position="172"/>
        <end position="286"/>
    </location>
</feature>
<dbReference type="PaxDb" id="8022-A0A060Y7W4"/>
<accession>A0A060Y7W4</accession>
<dbReference type="SUPFAM" id="SSF49854">
    <property type="entry name" value="Spermadhesin, CUB domain"/>
    <property type="match status" value="1"/>
</dbReference>
<evidence type="ECO:0000256" key="4">
    <source>
        <dbReference type="SAM" id="Phobius"/>
    </source>
</evidence>
<keyword evidence="1" id="KW-0677">Repeat</keyword>
<dbReference type="SMART" id="SM00042">
    <property type="entry name" value="CUB"/>
    <property type="match status" value="1"/>
</dbReference>
<proteinExistence type="predicted"/>
<evidence type="ECO:0000259" key="5">
    <source>
        <dbReference type="PROSITE" id="PS01180"/>
    </source>
</evidence>
<feature type="disulfide bond" evidence="3">
    <location>
        <begin position="172"/>
        <end position="199"/>
    </location>
</feature>
<keyword evidence="4" id="KW-0472">Membrane</keyword>
<evidence type="ECO:0000256" key="2">
    <source>
        <dbReference type="ARBA" id="ARBA00023157"/>
    </source>
</evidence>
<dbReference type="STRING" id="8022.A0A060Y7W4"/>
<comment type="caution">
    <text evidence="3">Lacks conserved residue(s) required for the propagation of feature annotation.</text>
</comment>
<keyword evidence="2 3" id="KW-1015">Disulfide bond</keyword>
<organism evidence="6 7">
    <name type="scientific">Oncorhynchus mykiss</name>
    <name type="common">Rainbow trout</name>
    <name type="synonym">Salmo gairdneri</name>
    <dbReference type="NCBI Taxonomy" id="8022"/>
    <lineage>
        <taxon>Eukaryota</taxon>
        <taxon>Metazoa</taxon>
        <taxon>Chordata</taxon>
        <taxon>Craniata</taxon>
        <taxon>Vertebrata</taxon>
        <taxon>Euteleostomi</taxon>
        <taxon>Actinopterygii</taxon>
        <taxon>Neopterygii</taxon>
        <taxon>Teleostei</taxon>
        <taxon>Protacanthopterygii</taxon>
        <taxon>Salmoniformes</taxon>
        <taxon>Salmonidae</taxon>
        <taxon>Salmoninae</taxon>
        <taxon>Oncorhynchus</taxon>
    </lineage>
</organism>
<gene>
    <name evidence="6" type="ORF">GSONMT00049910001</name>
</gene>
<dbReference type="AlphaFoldDB" id="A0A060Y7W4"/>
<dbReference type="PROSITE" id="PS01180">
    <property type="entry name" value="CUB"/>
    <property type="match status" value="1"/>
</dbReference>
<feature type="transmembrane region" description="Helical" evidence="4">
    <location>
        <begin position="33"/>
        <end position="53"/>
    </location>
</feature>
<dbReference type="FunFam" id="2.60.120.290:FF:000010">
    <property type="entry name" value="Neuropilin"/>
    <property type="match status" value="1"/>
</dbReference>
<keyword evidence="4" id="KW-1133">Transmembrane helix</keyword>
<dbReference type="Pfam" id="PF00431">
    <property type="entry name" value="CUB"/>
    <property type="match status" value="1"/>
</dbReference>
<evidence type="ECO:0000256" key="1">
    <source>
        <dbReference type="ARBA" id="ARBA00022737"/>
    </source>
</evidence>
<sequence length="296" mass="33529">MNGSTLFVYYLYSFQSRTSPSAVRQREEGAQCLSLLPTLLVVICLCVFASWSWNFGSGNATVTFTVGVKSNESDPLTFYCVGQTARIGKGPNRCWQPEAVRQISPTFLRHLLFCFEDYKTVEISKFIFYFFFFFFLQICVFYSPMMYCGFILLFSTQLIVVAPLIQSVADKCGDNIEITNADYLTSTGYPNSYPPSQQCMWVISAPEPGQKILINFNPHFDLEDRECKYDYVEVFNGGDEKAPTLGKFCGKIAPSPIISSGSQLLIKFVSDYETHGAGFSVRYEVFKTGQPLWIWC</sequence>
<dbReference type="EMBL" id="FR908167">
    <property type="protein sequence ID" value="CDQ87816.1"/>
    <property type="molecule type" value="Genomic_DNA"/>
</dbReference>
<feature type="transmembrane region" description="Helical" evidence="4">
    <location>
        <begin position="126"/>
        <end position="143"/>
    </location>
</feature>
<keyword evidence="4" id="KW-0812">Transmembrane</keyword>
<evidence type="ECO:0000313" key="7">
    <source>
        <dbReference type="Proteomes" id="UP000193380"/>
    </source>
</evidence>
<name>A0A060Y7W4_ONCMY</name>
<reference evidence="6" key="2">
    <citation type="submission" date="2014-03" db="EMBL/GenBank/DDBJ databases">
        <authorList>
            <person name="Genoscope - CEA"/>
        </authorList>
    </citation>
    <scope>NUCLEOTIDE SEQUENCE</scope>
</reference>
<protein>
    <recommendedName>
        <fullName evidence="5">CUB domain-containing protein</fullName>
    </recommendedName>
</protein>
<dbReference type="Gene3D" id="2.60.120.290">
    <property type="entry name" value="Spermadhesin, CUB domain"/>
    <property type="match status" value="1"/>
</dbReference>